<dbReference type="PROSITE" id="PS51819">
    <property type="entry name" value="VOC"/>
    <property type="match status" value="1"/>
</dbReference>
<dbReference type="Proteomes" id="UP000595917">
    <property type="component" value="Chromosome"/>
</dbReference>
<dbReference type="InterPro" id="IPR051332">
    <property type="entry name" value="Fosfomycin_Res_Enzymes"/>
</dbReference>
<dbReference type="RefSeq" id="WP_215624873.1">
    <property type="nucleotide sequence ID" value="NZ_CP067089.2"/>
</dbReference>
<evidence type="ECO:0000313" key="2">
    <source>
        <dbReference type="EMBL" id="QQO07567.1"/>
    </source>
</evidence>
<dbReference type="InterPro" id="IPR037523">
    <property type="entry name" value="VOC_core"/>
</dbReference>
<reference evidence="2" key="1">
    <citation type="submission" date="2021-01" db="EMBL/GenBank/DDBJ databases">
        <title>Description of Breznakiella homolactica.</title>
        <authorList>
            <person name="Song Y."/>
            <person name="Brune A."/>
        </authorList>
    </citation>
    <scope>NUCLEOTIDE SEQUENCE</scope>
    <source>
        <strain evidence="2">RmG30</strain>
    </source>
</reference>
<keyword evidence="3" id="KW-1185">Reference proteome</keyword>
<dbReference type="Pfam" id="PF00903">
    <property type="entry name" value="Glyoxalase"/>
    <property type="match status" value="1"/>
</dbReference>
<dbReference type="EMBL" id="CP067089">
    <property type="protein sequence ID" value="QQO07567.1"/>
    <property type="molecule type" value="Genomic_DNA"/>
</dbReference>
<feature type="domain" description="VOC" evidence="1">
    <location>
        <begin position="2"/>
        <end position="127"/>
    </location>
</feature>
<dbReference type="PANTHER" id="PTHR36113:SF1">
    <property type="entry name" value="GLYOXALASE_BLEOMYCIN RESISTANCE PROTEIN_DIOXYGENASE"/>
    <property type="match status" value="1"/>
</dbReference>
<dbReference type="PANTHER" id="PTHR36113">
    <property type="entry name" value="LYASE, PUTATIVE-RELATED-RELATED"/>
    <property type="match status" value="1"/>
</dbReference>
<dbReference type="InterPro" id="IPR004360">
    <property type="entry name" value="Glyas_Fos-R_dOase_dom"/>
</dbReference>
<organism evidence="2 3">
    <name type="scientific">Breznakiella homolactica</name>
    <dbReference type="NCBI Taxonomy" id="2798577"/>
    <lineage>
        <taxon>Bacteria</taxon>
        <taxon>Pseudomonadati</taxon>
        <taxon>Spirochaetota</taxon>
        <taxon>Spirochaetia</taxon>
        <taxon>Spirochaetales</taxon>
        <taxon>Breznakiellaceae</taxon>
        <taxon>Breznakiella</taxon>
    </lineage>
</organism>
<protein>
    <submittedName>
        <fullName evidence="2">VOC family protein</fullName>
    </submittedName>
</protein>
<sequence>MKINHVALYVEDLEKMKTFYEKYFGATANTMYHNPKTTLRTYFLEFADGCRLEIMTKDTIKRIPKDGNAVGYIHIAISVGSRKNVDEITKQLEKDGFTINSQPRTTGDGYYESSVHDPENNTIEIVE</sequence>
<evidence type="ECO:0000313" key="3">
    <source>
        <dbReference type="Proteomes" id="UP000595917"/>
    </source>
</evidence>
<evidence type="ECO:0000259" key="1">
    <source>
        <dbReference type="PROSITE" id="PS51819"/>
    </source>
</evidence>
<dbReference type="Gene3D" id="3.10.180.10">
    <property type="entry name" value="2,3-Dihydroxybiphenyl 1,2-Dioxygenase, domain 1"/>
    <property type="match status" value="1"/>
</dbReference>
<dbReference type="SUPFAM" id="SSF54593">
    <property type="entry name" value="Glyoxalase/Bleomycin resistance protein/Dihydroxybiphenyl dioxygenase"/>
    <property type="match status" value="1"/>
</dbReference>
<dbReference type="InterPro" id="IPR029068">
    <property type="entry name" value="Glyas_Bleomycin-R_OHBP_Dase"/>
</dbReference>
<proteinExistence type="predicted"/>
<dbReference type="KEGG" id="bhc:JFL75_11480"/>
<gene>
    <name evidence="2" type="ORF">JFL75_11480</name>
</gene>
<dbReference type="AlphaFoldDB" id="A0A7T7XJW7"/>
<name>A0A7T7XJW7_9SPIR</name>
<accession>A0A7T7XJW7</accession>